<protein>
    <submittedName>
        <fullName evidence="2">Uncharacterized protein</fullName>
    </submittedName>
</protein>
<dbReference type="EMBL" id="JACEGQ020000012">
    <property type="protein sequence ID" value="KAH8492557.1"/>
    <property type="molecule type" value="Genomic_DNA"/>
</dbReference>
<comment type="caution">
    <text evidence="2">The sequence shown here is derived from an EMBL/GenBank/DDBJ whole genome shotgun (WGS) entry which is preliminary data.</text>
</comment>
<feature type="transmembrane region" description="Helical" evidence="1">
    <location>
        <begin position="77"/>
        <end position="100"/>
    </location>
</feature>
<evidence type="ECO:0000313" key="2">
    <source>
        <dbReference type="EMBL" id="KAH8492557.1"/>
    </source>
</evidence>
<dbReference type="AlphaFoldDB" id="A0A8T2XKI7"/>
<accession>A0A8T2XKI7</accession>
<dbReference type="EMBL" id="JACEGQ020000012">
    <property type="protein sequence ID" value="KAH8492587.1"/>
    <property type="molecule type" value="Genomic_DNA"/>
</dbReference>
<gene>
    <name evidence="2" type="ORF">H0E87_021942</name>
    <name evidence="3" type="ORF">H0E87_021970</name>
</gene>
<keyword evidence="1" id="KW-0812">Transmembrane</keyword>
<name>A0A8T2XKI7_POPDE</name>
<keyword evidence="1" id="KW-0472">Membrane</keyword>
<evidence type="ECO:0000313" key="3">
    <source>
        <dbReference type="EMBL" id="KAH8492587.1"/>
    </source>
</evidence>
<reference evidence="2" key="1">
    <citation type="journal article" date="2021" name="J. Hered.">
        <title>Genome Assembly of Salicaceae Populus deltoides (Eastern Cottonwood) I-69 Based on Nanopore Sequencing and Hi-C Technologies.</title>
        <authorList>
            <person name="Bai S."/>
            <person name="Wu H."/>
            <person name="Zhang J."/>
            <person name="Pan Z."/>
            <person name="Zhao W."/>
            <person name="Li Z."/>
            <person name="Tong C."/>
        </authorList>
    </citation>
    <scope>NUCLEOTIDE SEQUENCE</scope>
    <source>
        <tissue evidence="2">Leaf</tissue>
    </source>
</reference>
<evidence type="ECO:0000313" key="4">
    <source>
        <dbReference type="Proteomes" id="UP000807159"/>
    </source>
</evidence>
<sequence>MQTTFLINKSSADEAGGDYLPSRKFKAMKSVFCEETVKLWKFAGPIAFNIICHHGRNFFSFGAGQVDMLVFTCKEHAWIILWMMTRVLLLLVCIFATPILKLLGQEDTIADLAGENPLFW</sequence>
<evidence type="ECO:0000256" key="1">
    <source>
        <dbReference type="SAM" id="Phobius"/>
    </source>
</evidence>
<keyword evidence="4" id="KW-1185">Reference proteome</keyword>
<keyword evidence="1" id="KW-1133">Transmembrane helix</keyword>
<proteinExistence type="predicted"/>
<dbReference type="Proteomes" id="UP000807159">
    <property type="component" value="Chromosome 12"/>
</dbReference>
<organism evidence="2 4">
    <name type="scientific">Populus deltoides</name>
    <name type="common">Eastern poplar</name>
    <name type="synonym">Eastern cottonwood</name>
    <dbReference type="NCBI Taxonomy" id="3696"/>
    <lineage>
        <taxon>Eukaryota</taxon>
        <taxon>Viridiplantae</taxon>
        <taxon>Streptophyta</taxon>
        <taxon>Embryophyta</taxon>
        <taxon>Tracheophyta</taxon>
        <taxon>Spermatophyta</taxon>
        <taxon>Magnoliopsida</taxon>
        <taxon>eudicotyledons</taxon>
        <taxon>Gunneridae</taxon>
        <taxon>Pentapetalae</taxon>
        <taxon>rosids</taxon>
        <taxon>fabids</taxon>
        <taxon>Malpighiales</taxon>
        <taxon>Salicaceae</taxon>
        <taxon>Saliceae</taxon>
        <taxon>Populus</taxon>
    </lineage>
</organism>